<evidence type="ECO:0000256" key="5">
    <source>
        <dbReference type="ARBA" id="ARBA00022989"/>
    </source>
</evidence>
<dbReference type="OrthoDB" id="4333485at2"/>
<dbReference type="InterPro" id="IPR000326">
    <property type="entry name" value="PAP2/HPO"/>
</dbReference>
<feature type="domain" description="Phosphatidic acid phosphatase type 2/haloperoxidase" evidence="7">
    <location>
        <begin position="64"/>
        <end position="168"/>
    </location>
</feature>
<keyword evidence="6" id="KW-0472">Membrane</keyword>
<keyword evidence="9" id="KW-1185">Reference proteome</keyword>
<keyword evidence="5" id="KW-1133">Transmembrane helix</keyword>
<dbReference type="PANTHER" id="PTHR14969">
    <property type="entry name" value="SPHINGOSINE-1-PHOSPHATE PHOSPHOHYDROLASE"/>
    <property type="match status" value="1"/>
</dbReference>
<keyword evidence="3" id="KW-0812">Transmembrane</keyword>
<dbReference type="Pfam" id="PF01569">
    <property type="entry name" value="PAP2"/>
    <property type="match status" value="1"/>
</dbReference>
<dbReference type="KEGG" id="csph:CSPHI_11680"/>
<dbReference type="EMBL" id="CP009248">
    <property type="protein sequence ID" value="APT91511.1"/>
    <property type="molecule type" value="Genomic_DNA"/>
</dbReference>
<dbReference type="AlphaFoldDB" id="A0A1L7D0N0"/>
<evidence type="ECO:0000256" key="3">
    <source>
        <dbReference type="ARBA" id="ARBA00022692"/>
    </source>
</evidence>
<evidence type="ECO:0000256" key="2">
    <source>
        <dbReference type="ARBA" id="ARBA00022475"/>
    </source>
</evidence>
<dbReference type="InterPro" id="IPR036938">
    <property type="entry name" value="PAP2/HPO_sf"/>
</dbReference>
<dbReference type="Gene3D" id="1.20.144.10">
    <property type="entry name" value="Phosphatidic acid phosphatase type 2/haloperoxidase"/>
    <property type="match status" value="1"/>
</dbReference>
<keyword evidence="4" id="KW-0378">Hydrolase</keyword>
<protein>
    <submittedName>
        <fullName evidence="8">Membrane protein</fullName>
    </submittedName>
</protein>
<evidence type="ECO:0000259" key="7">
    <source>
        <dbReference type="SMART" id="SM00014"/>
    </source>
</evidence>
<dbReference type="GO" id="GO:0016787">
    <property type="term" value="F:hydrolase activity"/>
    <property type="evidence" value="ECO:0007669"/>
    <property type="project" value="UniProtKB-KW"/>
</dbReference>
<evidence type="ECO:0000256" key="1">
    <source>
        <dbReference type="ARBA" id="ARBA00004651"/>
    </source>
</evidence>
<dbReference type="RefSeq" id="WP_075693396.1">
    <property type="nucleotide sequence ID" value="NZ_CP009248.1"/>
</dbReference>
<proteinExistence type="predicted"/>
<reference evidence="8 9" key="1">
    <citation type="submission" date="2014-08" db="EMBL/GenBank/DDBJ databases">
        <title>Complete genome sequence of Corynebacterium sphenisci CECT 5990(T) (=DSM 44792(T)), isolated from healthy wild penguins.</title>
        <authorList>
            <person name="Ruckert C."/>
            <person name="Albersmeier A."/>
            <person name="Winkler A."/>
            <person name="Kalinowski J."/>
        </authorList>
    </citation>
    <scope>NUCLEOTIDE SEQUENCE [LARGE SCALE GENOMIC DNA]</scope>
    <source>
        <strain evidence="8 9">DSM 44792</strain>
    </source>
</reference>
<dbReference type="SMART" id="SM00014">
    <property type="entry name" value="acidPPc"/>
    <property type="match status" value="1"/>
</dbReference>
<dbReference type="GO" id="GO:0005886">
    <property type="term" value="C:plasma membrane"/>
    <property type="evidence" value="ECO:0007669"/>
    <property type="project" value="UniProtKB-SubCell"/>
</dbReference>
<evidence type="ECO:0000256" key="6">
    <source>
        <dbReference type="ARBA" id="ARBA00023136"/>
    </source>
</evidence>
<accession>A0A1L7D0N0</accession>
<evidence type="ECO:0000313" key="9">
    <source>
        <dbReference type="Proteomes" id="UP000185469"/>
    </source>
</evidence>
<dbReference type="Proteomes" id="UP000185469">
    <property type="component" value="Chromosome"/>
</dbReference>
<evidence type="ECO:0000256" key="4">
    <source>
        <dbReference type="ARBA" id="ARBA00022801"/>
    </source>
</evidence>
<dbReference type="STRING" id="1437874.CSPHI_11680"/>
<comment type="subcellular location">
    <subcellularLocation>
        <location evidence="1">Cell membrane</location>
        <topology evidence="1">Multi-pass membrane protein</topology>
    </subcellularLocation>
</comment>
<dbReference type="SUPFAM" id="SSF48317">
    <property type="entry name" value="Acid phosphatase/Vanadium-dependent haloperoxidase"/>
    <property type="match status" value="1"/>
</dbReference>
<gene>
    <name evidence="8" type="ORF">CSPHI_11680</name>
</gene>
<organism evidence="8 9">
    <name type="scientific">Corynebacterium sphenisci DSM 44792</name>
    <dbReference type="NCBI Taxonomy" id="1437874"/>
    <lineage>
        <taxon>Bacteria</taxon>
        <taxon>Bacillati</taxon>
        <taxon>Actinomycetota</taxon>
        <taxon>Actinomycetes</taxon>
        <taxon>Mycobacteriales</taxon>
        <taxon>Corynebacteriaceae</taxon>
        <taxon>Corynebacterium</taxon>
    </lineage>
</organism>
<name>A0A1L7D0N0_9CORY</name>
<sequence length="175" mass="17828">MSSAIEGDPLGETELLLAVQRALLPVPGVLPAARAMSLFGEHAAGWLALAGIGGAVDRRRRGQWARLGAAAFTAHAASVVIKRVVRRPRPHDPRVRIGVGTPSSLSFPSSHATSTTAALVMLAGIAGSRAPLAGVPAIMASRLVLGVHYPGDVTAGAALGWATAAAIRNRGGEPE</sequence>
<dbReference type="PANTHER" id="PTHR14969:SF62">
    <property type="entry name" value="DECAPRENYLPHOSPHORYL-5-PHOSPHORIBOSE PHOSPHATASE RV3807C-RELATED"/>
    <property type="match status" value="1"/>
</dbReference>
<evidence type="ECO:0000313" key="8">
    <source>
        <dbReference type="EMBL" id="APT91511.1"/>
    </source>
</evidence>
<keyword evidence="2" id="KW-1003">Cell membrane</keyword>